<accession>A0A1F7IXT5</accession>
<keyword evidence="1" id="KW-0472">Membrane</keyword>
<organism evidence="2 3">
    <name type="scientific">Candidatus Roizmanbacteria bacterium RIFCSPLOWO2_01_FULL_38_12</name>
    <dbReference type="NCBI Taxonomy" id="1802061"/>
    <lineage>
        <taxon>Bacteria</taxon>
        <taxon>Candidatus Roizmaniibacteriota</taxon>
    </lineage>
</organism>
<protein>
    <submittedName>
        <fullName evidence="2">Uncharacterized protein</fullName>
    </submittedName>
</protein>
<evidence type="ECO:0000256" key="1">
    <source>
        <dbReference type="SAM" id="Phobius"/>
    </source>
</evidence>
<dbReference type="EMBL" id="MGAL01000019">
    <property type="protein sequence ID" value="OGK48180.1"/>
    <property type="molecule type" value="Genomic_DNA"/>
</dbReference>
<name>A0A1F7IXT5_9BACT</name>
<evidence type="ECO:0000313" key="3">
    <source>
        <dbReference type="Proteomes" id="UP000177141"/>
    </source>
</evidence>
<keyword evidence="1" id="KW-1133">Transmembrane helix</keyword>
<sequence length="74" mass="8833">MNLLKNLFIPISFISILLIIPIFIALLFDSYKIYKKSQGRISGKKIILGWTIWLMMLIIVIVFFHNLNKFILYW</sequence>
<gene>
    <name evidence="2" type="ORF">A3A93_05585</name>
</gene>
<proteinExistence type="predicted"/>
<dbReference type="AlphaFoldDB" id="A0A1F7IXT5"/>
<keyword evidence="1" id="KW-0812">Transmembrane</keyword>
<comment type="caution">
    <text evidence="2">The sequence shown here is derived from an EMBL/GenBank/DDBJ whole genome shotgun (WGS) entry which is preliminary data.</text>
</comment>
<dbReference type="Proteomes" id="UP000177141">
    <property type="component" value="Unassembled WGS sequence"/>
</dbReference>
<evidence type="ECO:0000313" key="2">
    <source>
        <dbReference type="EMBL" id="OGK48180.1"/>
    </source>
</evidence>
<feature type="transmembrane region" description="Helical" evidence="1">
    <location>
        <begin position="6"/>
        <end position="27"/>
    </location>
</feature>
<reference evidence="2 3" key="1">
    <citation type="journal article" date="2016" name="Nat. Commun.">
        <title>Thousands of microbial genomes shed light on interconnected biogeochemical processes in an aquifer system.</title>
        <authorList>
            <person name="Anantharaman K."/>
            <person name="Brown C.T."/>
            <person name="Hug L.A."/>
            <person name="Sharon I."/>
            <person name="Castelle C.J."/>
            <person name="Probst A.J."/>
            <person name="Thomas B.C."/>
            <person name="Singh A."/>
            <person name="Wilkins M.J."/>
            <person name="Karaoz U."/>
            <person name="Brodie E.L."/>
            <person name="Williams K.H."/>
            <person name="Hubbard S.S."/>
            <person name="Banfield J.F."/>
        </authorList>
    </citation>
    <scope>NUCLEOTIDE SEQUENCE [LARGE SCALE GENOMIC DNA]</scope>
</reference>
<feature type="transmembrane region" description="Helical" evidence="1">
    <location>
        <begin position="47"/>
        <end position="67"/>
    </location>
</feature>